<dbReference type="AlphaFoldDB" id="A0A6I4SPI8"/>
<organism evidence="2 3">
    <name type="scientific">Pontixanthobacter gangjinensis</name>
    <dbReference type="NCBI Taxonomy" id="1028742"/>
    <lineage>
        <taxon>Bacteria</taxon>
        <taxon>Pseudomonadati</taxon>
        <taxon>Pseudomonadota</taxon>
        <taxon>Alphaproteobacteria</taxon>
        <taxon>Sphingomonadales</taxon>
        <taxon>Erythrobacteraceae</taxon>
        <taxon>Pontixanthobacter</taxon>
    </lineage>
</organism>
<dbReference type="InterPro" id="IPR045510">
    <property type="entry name" value="DUF6481"/>
</dbReference>
<sequence>MPSFSQPSFQERTQMAAKAKQAALKKLKAKPPVSEEVLAERKAAAEAREAAKAKAREEKRAAAEKVKADAEAKRVAEAKAKAEAEAEAAANAPPELTEEEKKAIRDARYAARKQRKKKKR</sequence>
<name>A0A6I4SPI8_9SPHN</name>
<proteinExistence type="predicted"/>
<dbReference type="RefSeq" id="WP_160598622.1">
    <property type="nucleotide sequence ID" value="NZ_WTYS01000001.1"/>
</dbReference>
<accession>A0A6I4SPI8</accession>
<dbReference type="EMBL" id="WTYS01000001">
    <property type="protein sequence ID" value="MXO57559.1"/>
    <property type="molecule type" value="Genomic_DNA"/>
</dbReference>
<dbReference type="Pfam" id="PF20089">
    <property type="entry name" value="DUF6481"/>
    <property type="match status" value="1"/>
</dbReference>
<evidence type="ECO:0000256" key="1">
    <source>
        <dbReference type="SAM" id="MobiDB-lite"/>
    </source>
</evidence>
<protein>
    <submittedName>
        <fullName evidence="2">Uncharacterized protein</fullName>
    </submittedName>
</protein>
<feature type="region of interest" description="Disordered" evidence="1">
    <location>
        <begin position="48"/>
        <end position="120"/>
    </location>
</feature>
<feature type="compositionally biased region" description="Basic and acidic residues" evidence="1">
    <location>
        <begin position="48"/>
        <end position="84"/>
    </location>
</feature>
<keyword evidence="3" id="KW-1185">Reference proteome</keyword>
<gene>
    <name evidence="2" type="ORF">GRI36_11785</name>
</gene>
<comment type="caution">
    <text evidence="2">The sequence shown here is derived from an EMBL/GenBank/DDBJ whole genome shotgun (WGS) entry which is preliminary data.</text>
</comment>
<dbReference type="Proteomes" id="UP000468943">
    <property type="component" value="Unassembled WGS sequence"/>
</dbReference>
<reference evidence="2 3" key="1">
    <citation type="submission" date="2019-12" db="EMBL/GenBank/DDBJ databases">
        <title>Genomic-based taxomic classification of the family Erythrobacteraceae.</title>
        <authorList>
            <person name="Xu L."/>
        </authorList>
    </citation>
    <scope>NUCLEOTIDE SEQUENCE [LARGE SCALE GENOMIC DNA]</scope>
    <source>
        <strain evidence="2 3">JCM 17802</strain>
    </source>
</reference>
<feature type="compositionally biased region" description="Basic and acidic residues" evidence="1">
    <location>
        <begin position="99"/>
        <end position="109"/>
    </location>
</feature>
<evidence type="ECO:0000313" key="3">
    <source>
        <dbReference type="Proteomes" id="UP000468943"/>
    </source>
</evidence>
<feature type="compositionally biased region" description="Basic residues" evidence="1">
    <location>
        <begin position="110"/>
        <end position="120"/>
    </location>
</feature>
<evidence type="ECO:0000313" key="2">
    <source>
        <dbReference type="EMBL" id="MXO57559.1"/>
    </source>
</evidence>